<dbReference type="PANTHER" id="PTHR42791:SF2">
    <property type="entry name" value="N-ACETYLTRANSFERASE DOMAIN-CONTAINING PROTEIN"/>
    <property type="match status" value="1"/>
</dbReference>
<dbReference type="InterPro" id="IPR052523">
    <property type="entry name" value="Trichothecene_AcTrans"/>
</dbReference>
<dbReference type="InterPro" id="IPR000182">
    <property type="entry name" value="GNAT_dom"/>
</dbReference>
<dbReference type="CDD" id="cd04301">
    <property type="entry name" value="NAT_SF"/>
    <property type="match status" value="1"/>
</dbReference>
<dbReference type="RefSeq" id="XP_008722710.1">
    <property type="nucleotide sequence ID" value="XM_008724488.1"/>
</dbReference>
<evidence type="ECO:0000259" key="1">
    <source>
        <dbReference type="PROSITE" id="PS51186"/>
    </source>
</evidence>
<accession>V9DPP9</accession>
<evidence type="ECO:0000313" key="3">
    <source>
        <dbReference type="Proteomes" id="UP000030678"/>
    </source>
</evidence>
<proteinExistence type="predicted"/>
<dbReference type="OrthoDB" id="2744543at2759"/>
<dbReference type="PROSITE" id="PS51186">
    <property type="entry name" value="GNAT"/>
    <property type="match status" value="1"/>
</dbReference>
<dbReference type="Gene3D" id="3.40.630.30">
    <property type="match status" value="1"/>
</dbReference>
<dbReference type="InterPro" id="IPR016181">
    <property type="entry name" value="Acyl_CoA_acyltransferase"/>
</dbReference>
<sequence>MGPLSSSPTSNVAVKPITSEADLPFCAHLADRALKSDTFHEFKARYCSQNVYEETLQKLTESLRDDRGRYSLLKAVVPASSVIASEQSKEQTAQRSGADDAEIIVGFAHWRCGYVEVPKMDPFAARKAPETNPSLDLGVTSVAVAEGNGYDTPSAVSTDLGSVAGGKVENPQQTQPFYSNPHDELGRKLMNTYIGTMRGKRHVYLHRLIVDPSYQRQGIGQKLLNWGIETADRENIGAWLFCRPAGYKLYERNGWKALLTIPVDVPDEDLAVPPVVAMLRSPAGHRG</sequence>
<dbReference type="PANTHER" id="PTHR42791">
    <property type="entry name" value="GNAT FAMILY ACETYLTRANSFERASE"/>
    <property type="match status" value="1"/>
</dbReference>
<dbReference type="HOGENOM" id="CLU_078833_0_0_1"/>
<gene>
    <name evidence="2" type="ORF">G647_01087</name>
</gene>
<dbReference type="Proteomes" id="UP000030678">
    <property type="component" value="Unassembled WGS sequence"/>
</dbReference>
<evidence type="ECO:0000313" key="2">
    <source>
        <dbReference type="EMBL" id="ETI28636.1"/>
    </source>
</evidence>
<dbReference type="SUPFAM" id="SSF55729">
    <property type="entry name" value="Acyl-CoA N-acyltransferases (Nat)"/>
    <property type="match status" value="1"/>
</dbReference>
<dbReference type="AlphaFoldDB" id="V9DPP9"/>
<dbReference type="EMBL" id="KB822697">
    <property type="protein sequence ID" value="ETI28636.1"/>
    <property type="molecule type" value="Genomic_DNA"/>
</dbReference>
<organism evidence="2 3">
    <name type="scientific">Cladophialophora carrionii CBS 160.54</name>
    <dbReference type="NCBI Taxonomy" id="1279043"/>
    <lineage>
        <taxon>Eukaryota</taxon>
        <taxon>Fungi</taxon>
        <taxon>Dikarya</taxon>
        <taxon>Ascomycota</taxon>
        <taxon>Pezizomycotina</taxon>
        <taxon>Eurotiomycetes</taxon>
        <taxon>Chaetothyriomycetidae</taxon>
        <taxon>Chaetothyriales</taxon>
        <taxon>Herpotrichiellaceae</taxon>
        <taxon>Cladophialophora</taxon>
    </lineage>
</organism>
<dbReference type="GeneID" id="19979580"/>
<dbReference type="VEuPathDB" id="FungiDB:G647_01087"/>
<name>V9DPP9_9EURO</name>
<feature type="domain" description="N-acetyltransferase" evidence="1">
    <location>
        <begin position="142"/>
        <end position="279"/>
    </location>
</feature>
<dbReference type="GO" id="GO:0016747">
    <property type="term" value="F:acyltransferase activity, transferring groups other than amino-acyl groups"/>
    <property type="evidence" value="ECO:0007669"/>
    <property type="project" value="InterPro"/>
</dbReference>
<protein>
    <recommendedName>
        <fullName evidence="1">N-acetyltransferase domain-containing protein</fullName>
    </recommendedName>
</protein>
<reference evidence="2 3" key="1">
    <citation type="submission" date="2013-03" db="EMBL/GenBank/DDBJ databases">
        <title>The Genome Sequence of Cladophialophora carrionii CBS 160.54.</title>
        <authorList>
            <consortium name="The Broad Institute Genomics Platform"/>
            <person name="Cuomo C."/>
            <person name="de Hoog S."/>
            <person name="Gorbushina A."/>
            <person name="Walker B."/>
            <person name="Young S.K."/>
            <person name="Zeng Q."/>
            <person name="Gargeya S."/>
            <person name="Fitzgerald M."/>
            <person name="Haas B."/>
            <person name="Abouelleil A."/>
            <person name="Allen A.W."/>
            <person name="Alvarado L."/>
            <person name="Arachchi H.M."/>
            <person name="Berlin A.M."/>
            <person name="Chapman S.B."/>
            <person name="Gainer-Dewar J."/>
            <person name="Goldberg J."/>
            <person name="Griggs A."/>
            <person name="Gujja S."/>
            <person name="Hansen M."/>
            <person name="Howarth C."/>
            <person name="Imamovic A."/>
            <person name="Ireland A."/>
            <person name="Larimer J."/>
            <person name="McCowan C."/>
            <person name="Murphy C."/>
            <person name="Pearson M."/>
            <person name="Poon T.W."/>
            <person name="Priest M."/>
            <person name="Roberts A."/>
            <person name="Saif S."/>
            <person name="Shea T."/>
            <person name="Sisk P."/>
            <person name="Sykes S."/>
            <person name="Wortman J."/>
            <person name="Nusbaum C."/>
            <person name="Birren B."/>
        </authorList>
    </citation>
    <scope>NUCLEOTIDE SEQUENCE [LARGE SCALE GENOMIC DNA]</scope>
    <source>
        <strain evidence="2 3">CBS 160.54</strain>
    </source>
</reference>
<dbReference type="Pfam" id="PF00583">
    <property type="entry name" value="Acetyltransf_1"/>
    <property type="match status" value="1"/>
</dbReference>